<protein>
    <submittedName>
        <fullName evidence="3">Predicted dehydrogenase</fullName>
    </submittedName>
</protein>
<reference evidence="3 4" key="1">
    <citation type="submission" date="2016-10" db="EMBL/GenBank/DDBJ databases">
        <authorList>
            <person name="de Groot N.N."/>
        </authorList>
    </citation>
    <scope>NUCLEOTIDE SEQUENCE [LARGE SCALE GENOMIC DNA]</scope>
    <source>
        <strain evidence="3 4">DSM 43067</strain>
    </source>
</reference>
<evidence type="ECO:0000313" key="3">
    <source>
        <dbReference type="EMBL" id="SFP18302.1"/>
    </source>
</evidence>
<evidence type="ECO:0000313" key="4">
    <source>
        <dbReference type="Proteomes" id="UP000183413"/>
    </source>
</evidence>
<dbReference type="Pfam" id="PF01408">
    <property type="entry name" value="GFO_IDH_MocA"/>
    <property type="match status" value="1"/>
</dbReference>
<dbReference type="Gene3D" id="3.30.360.10">
    <property type="entry name" value="Dihydrodipicolinate Reductase, domain 2"/>
    <property type="match status" value="1"/>
</dbReference>
<dbReference type="Pfam" id="PF22725">
    <property type="entry name" value="GFO_IDH_MocA_C3"/>
    <property type="match status" value="1"/>
</dbReference>
<dbReference type="InterPro" id="IPR051317">
    <property type="entry name" value="Gfo/Idh/MocA_oxidoreduct"/>
</dbReference>
<dbReference type="EMBL" id="FOVH01000012">
    <property type="protein sequence ID" value="SFP18302.1"/>
    <property type="molecule type" value="Genomic_DNA"/>
</dbReference>
<dbReference type="InterPro" id="IPR036291">
    <property type="entry name" value="NAD(P)-bd_dom_sf"/>
</dbReference>
<dbReference type="eggNOG" id="COG0673">
    <property type="taxonomic scope" value="Bacteria"/>
</dbReference>
<gene>
    <name evidence="3" type="ORF">SAMN04489713_11263</name>
</gene>
<dbReference type="STRING" id="1993.SAMN04489713_11263"/>
<dbReference type="SUPFAM" id="SSF51735">
    <property type="entry name" value="NAD(P)-binding Rossmann-fold domains"/>
    <property type="match status" value="1"/>
</dbReference>
<dbReference type="Proteomes" id="UP000183413">
    <property type="component" value="Unassembled WGS sequence"/>
</dbReference>
<sequence>MRNGRAMRVLKVLPWGSSGFGTQDHQHDMYLPAFHEHPGFTVVDSAASSLTAAARETGADVVCVCAPPAERAARVIEALRAGCHVLADKPLALETADVEEIAAVAAETGLVCMPAHHHRFGAAVQSARDALASGRIGLPWNVQADFLVDGGDPCPDGELVNFGLYPVDVVRALTGQAVRRVHALPVRDRARLTVLLLDHEHGLTSTITVGRLRGTADAPGMALHRYRVSGSGGVMDVDAARPGASVRTVAGNRHAWHGPGTVGRMLTALHAAIVTGRPPEAGPADALAALRVTAAAARSLALGTPVPLDSPEV</sequence>
<accession>A0A1I5N9G3</accession>
<dbReference type="PANTHER" id="PTHR43708">
    <property type="entry name" value="CONSERVED EXPRESSED OXIDOREDUCTASE (EUROFUNG)"/>
    <property type="match status" value="1"/>
</dbReference>
<dbReference type="AlphaFoldDB" id="A0A1I5N9G3"/>
<dbReference type="InterPro" id="IPR055170">
    <property type="entry name" value="GFO_IDH_MocA-like_dom"/>
</dbReference>
<name>A0A1I5N9G3_9ACTN</name>
<feature type="domain" description="GFO/IDH/MocA-like oxidoreductase" evidence="2">
    <location>
        <begin position="124"/>
        <end position="234"/>
    </location>
</feature>
<organism evidence="3 4">
    <name type="scientific">Actinomadura madurae</name>
    <dbReference type="NCBI Taxonomy" id="1993"/>
    <lineage>
        <taxon>Bacteria</taxon>
        <taxon>Bacillati</taxon>
        <taxon>Actinomycetota</taxon>
        <taxon>Actinomycetes</taxon>
        <taxon>Streptosporangiales</taxon>
        <taxon>Thermomonosporaceae</taxon>
        <taxon>Actinomadura</taxon>
    </lineage>
</organism>
<evidence type="ECO:0000259" key="1">
    <source>
        <dbReference type="Pfam" id="PF01408"/>
    </source>
</evidence>
<dbReference type="InParanoid" id="A0A1I5N9G3"/>
<dbReference type="GO" id="GO:0000166">
    <property type="term" value="F:nucleotide binding"/>
    <property type="evidence" value="ECO:0007669"/>
    <property type="project" value="InterPro"/>
</dbReference>
<dbReference type="PANTHER" id="PTHR43708:SF8">
    <property type="entry name" value="OXIDOREDUCTASE"/>
    <property type="match status" value="1"/>
</dbReference>
<dbReference type="InterPro" id="IPR000683">
    <property type="entry name" value="Gfo/Idh/MocA-like_OxRdtase_N"/>
</dbReference>
<dbReference type="Gene3D" id="3.40.50.720">
    <property type="entry name" value="NAD(P)-binding Rossmann-like Domain"/>
    <property type="match status" value="1"/>
</dbReference>
<dbReference type="RefSeq" id="WP_143118655.1">
    <property type="nucleotide sequence ID" value="NZ_FOVH01000012.1"/>
</dbReference>
<evidence type="ECO:0000259" key="2">
    <source>
        <dbReference type="Pfam" id="PF22725"/>
    </source>
</evidence>
<feature type="domain" description="Gfo/Idh/MocA-like oxidoreductase N-terminal" evidence="1">
    <location>
        <begin position="46"/>
        <end position="116"/>
    </location>
</feature>
<dbReference type="SUPFAM" id="SSF55347">
    <property type="entry name" value="Glyceraldehyde-3-phosphate dehydrogenase-like, C-terminal domain"/>
    <property type="match status" value="1"/>
</dbReference>
<proteinExistence type="predicted"/>
<keyword evidence="4" id="KW-1185">Reference proteome</keyword>